<evidence type="ECO:0000256" key="5">
    <source>
        <dbReference type="ARBA" id="ARBA00023136"/>
    </source>
</evidence>
<dbReference type="PANTHER" id="PTHR12246">
    <property type="entry name" value="PALMITOYLTRANSFERASE ZDHHC16"/>
    <property type="match status" value="1"/>
</dbReference>
<evidence type="ECO:0000256" key="2">
    <source>
        <dbReference type="ARBA" id="ARBA00022679"/>
    </source>
</evidence>
<dbReference type="InterPro" id="IPR039859">
    <property type="entry name" value="PFA4/ZDH16/20/ERF2-like"/>
</dbReference>
<comment type="caution">
    <text evidence="9">The sequence shown here is derived from an EMBL/GenBank/DDBJ whole genome shotgun (WGS) entry which is preliminary data.</text>
</comment>
<reference evidence="9 10" key="1">
    <citation type="submission" date="2015-08" db="EMBL/GenBank/DDBJ databases">
        <title>The genome of the Asian arowana (Scleropages formosus).</title>
        <authorList>
            <person name="Tan M.H."/>
            <person name="Gan H.M."/>
            <person name="Croft L.J."/>
            <person name="Austin C.M."/>
        </authorList>
    </citation>
    <scope>NUCLEOTIDE SEQUENCE [LARGE SCALE GENOMIC DNA]</scope>
    <source>
        <strain evidence="9">Aro1</strain>
    </source>
</reference>
<name>A0A0P7YW63_SCLFO</name>
<keyword evidence="5 7" id="KW-0472">Membrane</keyword>
<dbReference type="EMBL" id="JARO02002565">
    <property type="protein sequence ID" value="KPP72378.1"/>
    <property type="molecule type" value="Genomic_DNA"/>
</dbReference>
<protein>
    <recommendedName>
        <fullName evidence="7">Palmitoyltransferase</fullName>
        <ecNumber evidence="7">2.3.1.225</ecNumber>
    </recommendedName>
</protein>
<evidence type="ECO:0000256" key="6">
    <source>
        <dbReference type="ARBA" id="ARBA00023315"/>
    </source>
</evidence>
<proteinExistence type="inferred from homology"/>
<feature type="transmembrane region" description="Helical" evidence="7">
    <location>
        <begin position="225"/>
        <end position="250"/>
    </location>
</feature>
<evidence type="ECO:0000256" key="7">
    <source>
        <dbReference type="RuleBase" id="RU079119"/>
    </source>
</evidence>
<dbReference type="GO" id="GO:0019706">
    <property type="term" value="F:protein-cysteine S-palmitoyltransferase activity"/>
    <property type="evidence" value="ECO:0007669"/>
    <property type="project" value="UniProtKB-EC"/>
</dbReference>
<evidence type="ECO:0000256" key="3">
    <source>
        <dbReference type="ARBA" id="ARBA00022692"/>
    </source>
</evidence>
<comment type="domain">
    <text evidence="7">The DHHC domain is required for palmitoyltransferase activity.</text>
</comment>
<feature type="transmembrane region" description="Helical" evidence="7">
    <location>
        <begin position="99"/>
        <end position="121"/>
    </location>
</feature>
<evidence type="ECO:0000313" key="9">
    <source>
        <dbReference type="EMBL" id="KPP72378.1"/>
    </source>
</evidence>
<keyword evidence="3 7" id="KW-0812">Transmembrane</keyword>
<evidence type="ECO:0000313" key="10">
    <source>
        <dbReference type="Proteomes" id="UP000034805"/>
    </source>
</evidence>
<dbReference type="InterPro" id="IPR001594">
    <property type="entry name" value="Palmitoyltrfase_DHHC"/>
</dbReference>
<keyword evidence="4 7" id="KW-1133">Transmembrane helix</keyword>
<comment type="subcellular location">
    <subcellularLocation>
        <location evidence="1">Membrane</location>
        <topology evidence="1">Multi-pass membrane protein</topology>
    </subcellularLocation>
</comment>
<keyword evidence="2 7" id="KW-0808">Transferase</keyword>
<organism evidence="9 10">
    <name type="scientific">Scleropages formosus</name>
    <name type="common">Asian bonytongue</name>
    <name type="synonym">Osteoglossum formosum</name>
    <dbReference type="NCBI Taxonomy" id="113540"/>
    <lineage>
        <taxon>Eukaryota</taxon>
        <taxon>Metazoa</taxon>
        <taxon>Chordata</taxon>
        <taxon>Craniata</taxon>
        <taxon>Vertebrata</taxon>
        <taxon>Euteleostomi</taxon>
        <taxon>Actinopterygii</taxon>
        <taxon>Neopterygii</taxon>
        <taxon>Teleostei</taxon>
        <taxon>Osteoglossocephala</taxon>
        <taxon>Osteoglossomorpha</taxon>
        <taxon>Osteoglossiformes</taxon>
        <taxon>Osteoglossidae</taxon>
        <taxon>Scleropages</taxon>
    </lineage>
</organism>
<feature type="transmembrane region" description="Helical" evidence="7">
    <location>
        <begin position="262"/>
        <end position="284"/>
    </location>
</feature>
<dbReference type="STRING" id="113540.ENSSFOP00015075592"/>
<dbReference type="Proteomes" id="UP000034805">
    <property type="component" value="Unassembled WGS sequence"/>
</dbReference>
<evidence type="ECO:0000256" key="4">
    <source>
        <dbReference type="ARBA" id="ARBA00022989"/>
    </source>
</evidence>
<keyword evidence="6 7" id="KW-0012">Acyltransferase</keyword>
<dbReference type="Pfam" id="PF01529">
    <property type="entry name" value="DHHC"/>
    <property type="match status" value="1"/>
</dbReference>
<gene>
    <name evidence="9" type="ORF">Z043_108628</name>
</gene>
<evidence type="ECO:0000256" key="1">
    <source>
        <dbReference type="ARBA" id="ARBA00004141"/>
    </source>
</evidence>
<dbReference type="GO" id="GO:0016020">
    <property type="term" value="C:membrane"/>
    <property type="evidence" value="ECO:0007669"/>
    <property type="project" value="UniProtKB-SubCell"/>
</dbReference>
<dbReference type="AlphaFoldDB" id="A0A0P7YW63"/>
<feature type="domain" description="Palmitoyltransferase DHHC" evidence="8">
    <location>
        <begin position="182"/>
        <end position="308"/>
    </location>
</feature>
<evidence type="ECO:0000259" key="8">
    <source>
        <dbReference type="Pfam" id="PF01529"/>
    </source>
</evidence>
<comment type="similarity">
    <text evidence="7">Belongs to the DHHC palmitoyltransferase family.</text>
</comment>
<feature type="transmembrane region" description="Helical" evidence="7">
    <location>
        <begin position="127"/>
        <end position="146"/>
    </location>
</feature>
<comment type="catalytic activity">
    <reaction evidence="7">
        <text>L-cysteinyl-[protein] + hexadecanoyl-CoA = S-hexadecanoyl-L-cysteinyl-[protein] + CoA</text>
        <dbReference type="Rhea" id="RHEA:36683"/>
        <dbReference type="Rhea" id="RHEA-COMP:10131"/>
        <dbReference type="Rhea" id="RHEA-COMP:11032"/>
        <dbReference type="ChEBI" id="CHEBI:29950"/>
        <dbReference type="ChEBI" id="CHEBI:57287"/>
        <dbReference type="ChEBI" id="CHEBI:57379"/>
        <dbReference type="ChEBI" id="CHEBI:74151"/>
        <dbReference type="EC" id="2.3.1.225"/>
    </reaction>
</comment>
<dbReference type="EC" id="2.3.1.225" evidence="7"/>
<sequence length="453" mass="50766">MERLWSVRPAAEAALQSRGPLSSSCQQQVLRLASFVEDEGYVRTSAQCRWAAHGSMGSPAHRCRDIERQAGYLQPEHCAPPPPRTLPDTMWFIRDGCGIACSIITWLLVFYAEFVVVFVMLLPSKSLAYSLVNGALFNGLAFLALASHFRAMCTDPGAVPKGNATKEFIESLQLKPGQVVYKCPKCCSIKPDRAHHCSVCKRCIRKMDHHCPWVNNCVGENNQKYFVLFTMYIALISLHALIMVAFHFMFCFEEDWTKCSTFSPPATVILLILLCFEGLLFLIFTSVMFGTQVHSICTDETGIEQLKKEERRWAKKTKWMNMKVVFGHPFSIAWLSPFAAPDHGKADPYQYVGIERLKGERPTWEKVSCRQAIEAAFGGPFSLAWLSPFTGLTCGGRPSPRVHAAPQGDPVEDDVEIPGKVTPLLNPQELTGSFPLQLFTWLDSHLDHQEIAC</sequence>
<dbReference type="PROSITE" id="PS50216">
    <property type="entry name" value="DHHC"/>
    <property type="match status" value="1"/>
</dbReference>
<accession>A0A0P7YW63</accession>